<evidence type="ECO:0000256" key="2">
    <source>
        <dbReference type="ARBA" id="ARBA00008791"/>
    </source>
</evidence>
<name>A0A1H6SQT9_9PSED</name>
<dbReference type="OrthoDB" id="239260at2"/>
<sequence>MQLQQLLVVIDPTQSSQPSLERAAWIARHSGAAIELLICEYNGALDSGLMFEAPALDKARHALLAQRRDWLEQLATPLRQEGLQVTSEVRWGKPLHKMIIARCAELKPDLLLKTAHSHGLLHRLLLSNTCWQLIRYCPTPLWLVKPQGEWRGQRLAVALDPTHSADKPASLDHQLIDAAQTLGQTLGLEDHYLHSYAPLPRTLVFDAELVADYEYYVERTGERHREAFEQLLDGHAIGKPRTHLLQGFAEETLPRFVDENAVDLLLMGAIARGHLDTALIGHTAERVLEGVNCDLLVLKPQGVAAHRAG</sequence>
<dbReference type="SUPFAM" id="SSF52402">
    <property type="entry name" value="Adenine nucleotide alpha hydrolases-like"/>
    <property type="match status" value="2"/>
</dbReference>
<feature type="domain" description="UspA" evidence="5">
    <location>
        <begin position="4"/>
        <end position="145"/>
    </location>
</feature>
<evidence type="ECO:0000256" key="1">
    <source>
        <dbReference type="ARBA" id="ARBA00004496"/>
    </source>
</evidence>
<evidence type="ECO:0000256" key="4">
    <source>
        <dbReference type="ARBA" id="ARBA00037131"/>
    </source>
</evidence>
<proteinExistence type="inferred from homology"/>
<evidence type="ECO:0000256" key="3">
    <source>
        <dbReference type="ARBA" id="ARBA00022490"/>
    </source>
</evidence>
<dbReference type="RefSeq" id="WP_090306138.1">
    <property type="nucleotide sequence ID" value="NZ_FNZE01000001.1"/>
</dbReference>
<dbReference type="EMBL" id="FNZE01000001">
    <property type="protein sequence ID" value="SEI66410.1"/>
    <property type="molecule type" value="Genomic_DNA"/>
</dbReference>
<dbReference type="Proteomes" id="UP000242930">
    <property type="component" value="Unassembled WGS sequence"/>
</dbReference>
<feature type="domain" description="UspA" evidence="5">
    <location>
        <begin position="173"/>
        <end position="299"/>
    </location>
</feature>
<reference evidence="7" key="1">
    <citation type="submission" date="2016-10" db="EMBL/GenBank/DDBJ databases">
        <authorList>
            <person name="Varghese N."/>
            <person name="Submissions S."/>
        </authorList>
    </citation>
    <scope>NUCLEOTIDE SEQUENCE [LARGE SCALE GENOMIC DNA]</scope>
    <source>
        <strain evidence="7">LMG 25967</strain>
    </source>
</reference>
<keyword evidence="3" id="KW-0963">Cytoplasm</keyword>
<dbReference type="InterPro" id="IPR006016">
    <property type="entry name" value="UspA"/>
</dbReference>
<comment type="similarity">
    <text evidence="2">Belongs to the universal stress protein A family.</text>
</comment>
<evidence type="ECO:0000313" key="6">
    <source>
        <dbReference type="EMBL" id="SEI66410.1"/>
    </source>
</evidence>
<organism evidence="6 7">
    <name type="scientific">Pseudomonas linyingensis</name>
    <dbReference type="NCBI Taxonomy" id="915471"/>
    <lineage>
        <taxon>Bacteria</taxon>
        <taxon>Pseudomonadati</taxon>
        <taxon>Pseudomonadota</taxon>
        <taxon>Gammaproteobacteria</taxon>
        <taxon>Pseudomonadales</taxon>
        <taxon>Pseudomonadaceae</taxon>
        <taxon>Pseudomonas</taxon>
    </lineage>
</organism>
<dbReference type="AlphaFoldDB" id="A0A1H6SQT9"/>
<accession>A0A1H6SQT9</accession>
<evidence type="ECO:0000313" key="7">
    <source>
        <dbReference type="Proteomes" id="UP000242930"/>
    </source>
</evidence>
<dbReference type="GO" id="GO:0005737">
    <property type="term" value="C:cytoplasm"/>
    <property type="evidence" value="ECO:0007669"/>
    <property type="project" value="UniProtKB-SubCell"/>
</dbReference>
<comment type="function">
    <text evidence="4">Required for resistance to DNA-damaging agents.</text>
</comment>
<dbReference type="STRING" id="915471.SAMN05216201_101416"/>
<dbReference type="PANTHER" id="PTHR47892:SF1">
    <property type="entry name" value="UNIVERSAL STRESS PROTEIN E"/>
    <property type="match status" value="1"/>
</dbReference>
<keyword evidence="7" id="KW-1185">Reference proteome</keyword>
<gene>
    <name evidence="6" type="ORF">SAMN05216201_101416</name>
</gene>
<dbReference type="PANTHER" id="PTHR47892">
    <property type="entry name" value="UNIVERSAL STRESS PROTEIN E"/>
    <property type="match status" value="1"/>
</dbReference>
<comment type="subcellular location">
    <subcellularLocation>
        <location evidence="1">Cytoplasm</location>
    </subcellularLocation>
</comment>
<protein>
    <submittedName>
        <fullName evidence="6">Universal stress protein E</fullName>
    </submittedName>
</protein>
<dbReference type="Gene3D" id="3.40.50.12370">
    <property type="match status" value="1"/>
</dbReference>
<dbReference type="Pfam" id="PF00582">
    <property type="entry name" value="Usp"/>
    <property type="match status" value="2"/>
</dbReference>
<evidence type="ECO:0000259" key="5">
    <source>
        <dbReference type="Pfam" id="PF00582"/>
    </source>
</evidence>